<evidence type="ECO:0000313" key="3">
    <source>
        <dbReference type="EMBL" id="KAL2728349.1"/>
    </source>
</evidence>
<dbReference type="AlphaFoldDB" id="A0ABD2B6K2"/>
<keyword evidence="2" id="KW-0812">Transmembrane</keyword>
<name>A0ABD2B6K2_VESMC</name>
<keyword evidence="4" id="KW-1185">Reference proteome</keyword>
<protein>
    <submittedName>
        <fullName evidence="3">Uncharacterized protein</fullName>
    </submittedName>
</protein>
<dbReference type="Proteomes" id="UP001607303">
    <property type="component" value="Unassembled WGS sequence"/>
</dbReference>
<keyword evidence="2" id="KW-0472">Membrane</keyword>
<proteinExistence type="predicted"/>
<organism evidence="3 4">
    <name type="scientific">Vespula maculifrons</name>
    <name type="common">Eastern yellow jacket</name>
    <name type="synonym">Wasp</name>
    <dbReference type="NCBI Taxonomy" id="7453"/>
    <lineage>
        <taxon>Eukaryota</taxon>
        <taxon>Metazoa</taxon>
        <taxon>Ecdysozoa</taxon>
        <taxon>Arthropoda</taxon>
        <taxon>Hexapoda</taxon>
        <taxon>Insecta</taxon>
        <taxon>Pterygota</taxon>
        <taxon>Neoptera</taxon>
        <taxon>Endopterygota</taxon>
        <taxon>Hymenoptera</taxon>
        <taxon>Apocrita</taxon>
        <taxon>Aculeata</taxon>
        <taxon>Vespoidea</taxon>
        <taxon>Vespidae</taxon>
        <taxon>Vespinae</taxon>
        <taxon>Vespula</taxon>
    </lineage>
</organism>
<dbReference type="EMBL" id="JAYRBN010000100">
    <property type="protein sequence ID" value="KAL2728349.1"/>
    <property type="molecule type" value="Genomic_DNA"/>
</dbReference>
<keyword evidence="2" id="KW-1133">Transmembrane helix</keyword>
<gene>
    <name evidence="3" type="ORF">V1477_017625</name>
</gene>
<accession>A0ABD2B6K2</accession>
<sequence length="612" mass="70686">MGSAGRRQQPFLMDQTCNPRCSGSETQCLQCPKWIPAAATRKLLLFNAAPVYRHVHSKPVPSDFGFIHSFEYENRLAEKRQSSLPARVSICNQARLVPPVFDMLLLLARTKNSNSLVNSTDFRIIFNARLPFRTASFPFGANASSTGGAKRREEKRGTTPQIREFDARLWRLTPTFRIRCAAAAAATAAFPFLIFYPLYPPFRVNLFQSKPRRPPKKIAKDDLEASSDIEDIKSQVDSSVKARKLLSKTDDDFNEERIYSEIEYLEELVHRDKQEEEEEEEEEYPLEWYDADFQDSEENLEEKRDYRRRQVREDSKEEKKLWSLKKCDSLASITSEDDIDEDYTETSEPLLAHPLILPYARTPRPRYFCNDENVEYVLKSLQRRPPSPERHILPERFDLRKERRRLEEQNKIKNYIRRSKNRIFHELVRMIVKGVAADTVISSLVLQLILEEVVFTAEFVDNNVDVHALLAMVTTVALEELEISWLNESSDSRFDENLKSFFSRSGKLRATEFAHNWYEYVFLYTTEYRDTTQSSRGKGPIQATCSWALARIATATRFTLKRNIGLSYGDTQGQFISYAQVSLPRSHGNNGNSVLSVPPRESSGLINIHGFP</sequence>
<reference evidence="3 4" key="1">
    <citation type="journal article" date="2024" name="Ann. Entomol. Soc. Am.">
        <title>Genomic analyses of the southern and eastern yellowjacket wasps (Hymenoptera: Vespidae) reveal evolutionary signatures of social life.</title>
        <authorList>
            <person name="Catto M.A."/>
            <person name="Caine P.B."/>
            <person name="Orr S.E."/>
            <person name="Hunt B.G."/>
            <person name="Goodisman M.A.D."/>
        </authorList>
    </citation>
    <scope>NUCLEOTIDE SEQUENCE [LARGE SCALE GENOMIC DNA]</scope>
    <source>
        <strain evidence="3">232</strain>
        <tissue evidence="3">Head and thorax</tissue>
    </source>
</reference>
<evidence type="ECO:0000256" key="2">
    <source>
        <dbReference type="SAM" id="Phobius"/>
    </source>
</evidence>
<feature type="transmembrane region" description="Helical" evidence="2">
    <location>
        <begin position="178"/>
        <end position="199"/>
    </location>
</feature>
<evidence type="ECO:0000256" key="1">
    <source>
        <dbReference type="SAM" id="MobiDB-lite"/>
    </source>
</evidence>
<feature type="compositionally biased region" description="Acidic residues" evidence="1">
    <location>
        <begin position="275"/>
        <end position="291"/>
    </location>
</feature>
<comment type="caution">
    <text evidence="3">The sequence shown here is derived from an EMBL/GenBank/DDBJ whole genome shotgun (WGS) entry which is preliminary data.</text>
</comment>
<evidence type="ECO:0000313" key="4">
    <source>
        <dbReference type="Proteomes" id="UP001607303"/>
    </source>
</evidence>
<feature type="region of interest" description="Disordered" evidence="1">
    <location>
        <begin position="270"/>
        <end position="291"/>
    </location>
</feature>